<dbReference type="Pfam" id="PF00293">
    <property type="entry name" value="NUDIX"/>
    <property type="match status" value="1"/>
</dbReference>
<dbReference type="EMBL" id="MFMU01000022">
    <property type="protein sequence ID" value="OGG92683.1"/>
    <property type="molecule type" value="Genomic_DNA"/>
</dbReference>
<dbReference type="PANTHER" id="PTHR43046:SF2">
    <property type="entry name" value="8-OXO-DGTP DIPHOSPHATASE-RELATED"/>
    <property type="match status" value="1"/>
</dbReference>
<dbReference type="Proteomes" id="UP000176867">
    <property type="component" value="Unassembled WGS sequence"/>
</dbReference>
<name>A0A1F6G3K5_9BACT</name>
<feature type="domain" description="Nudix hydrolase" evidence="3">
    <location>
        <begin position="6"/>
        <end position="135"/>
    </location>
</feature>
<dbReference type="InterPro" id="IPR015797">
    <property type="entry name" value="NUDIX_hydrolase-like_dom_sf"/>
</dbReference>
<comment type="cofactor">
    <cofactor evidence="1">
        <name>Mg(2+)</name>
        <dbReference type="ChEBI" id="CHEBI:18420"/>
    </cofactor>
</comment>
<evidence type="ECO:0000313" key="5">
    <source>
        <dbReference type="Proteomes" id="UP000176867"/>
    </source>
</evidence>
<reference evidence="4 5" key="1">
    <citation type="journal article" date="2016" name="Nat. Commun.">
        <title>Thousands of microbial genomes shed light on interconnected biogeochemical processes in an aquifer system.</title>
        <authorList>
            <person name="Anantharaman K."/>
            <person name="Brown C.T."/>
            <person name="Hug L.A."/>
            <person name="Sharon I."/>
            <person name="Castelle C.J."/>
            <person name="Probst A.J."/>
            <person name="Thomas B.C."/>
            <person name="Singh A."/>
            <person name="Wilkins M.J."/>
            <person name="Karaoz U."/>
            <person name="Brodie E.L."/>
            <person name="Williams K.H."/>
            <person name="Hubbard S.S."/>
            <person name="Banfield J.F."/>
        </authorList>
    </citation>
    <scope>NUCLEOTIDE SEQUENCE [LARGE SCALE GENOMIC DNA]</scope>
</reference>
<sequence length="153" mass="17824">MKNYPKINIGIGGIIIRDKSKILLTRRKSDPSVWTIPSGYMEKDENLFETIIREAREETNIVIRPKGIAGMRQRITEKEGNNLWIIAVADYRSGKVTPDNYEILEAQFLTLPEALKEKTTLVTRYLLKMLLKNKLQIFLPQKNLDQKQYRLFA</sequence>
<dbReference type="AlphaFoldDB" id="A0A1F6G3K5"/>
<evidence type="ECO:0000313" key="4">
    <source>
        <dbReference type="EMBL" id="OGG92683.1"/>
    </source>
</evidence>
<keyword evidence="2" id="KW-0378">Hydrolase</keyword>
<dbReference type="STRING" id="1798533.A2609_00530"/>
<dbReference type="SUPFAM" id="SSF55811">
    <property type="entry name" value="Nudix"/>
    <property type="match status" value="1"/>
</dbReference>
<organism evidence="4 5">
    <name type="scientific">Candidatus Kaiserbacteria bacterium RIFOXYD1_FULL_47_14</name>
    <dbReference type="NCBI Taxonomy" id="1798533"/>
    <lineage>
        <taxon>Bacteria</taxon>
        <taxon>Candidatus Kaiseribacteriota</taxon>
    </lineage>
</organism>
<evidence type="ECO:0000256" key="2">
    <source>
        <dbReference type="ARBA" id="ARBA00022801"/>
    </source>
</evidence>
<dbReference type="PANTHER" id="PTHR43046">
    <property type="entry name" value="GDP-MANNOSE MANNOSYL HYDROLASE"/>
    <property type="match status" value="1"/>
</dbReference>
<protein>
    <recommendedName>
        <fullName evidence="3">Nudix hydrolase domain-containing protein</fullName>
    </recommendedName>
</protein>
<dbReference type="InterPro" id="IPR000086">
    <property type="entry name" value="NUDIX_hydrolase_dom"/>
</dbReference>
<proteinExistence type="predicted"/>
<dbReference type="InterPro" id="IPR020084">
    <property type="entry name" value="NUDIX_hydrolase_CS"/>
</dbReference>
<accession>A0A1F6G3K5</accession>
<evidence type="ECO:0000259" key="3">
    <source>
        <dbReference type="PROSITE" id="PS51462"/>
    </source>
</evidence>
<dbReference type="PROSITE" id="PS51462">
    <property type="entry name" value="NUDIX"/>
    <property type="match status" value="1"/>
</dbReference>
<dbReference type="PROSITE" id="PS00893">
    <property type="entry name" value="NUDIX_BOX"/>
    <property type="match status" value="1"/>
</dbReference>
<comment type="caution">
    <text evidence="4">The sequence shown here is derived from an EMBL/GenBank/DDBJ whole genome shotgun (WGS) entry which is preliminary data.</text>
</comment>
<dbReference type="GO" id="GO:0016787">
    <property type="term" value="F:hydrolase activity"/>
    <property type="evidence" value="ECO:0007669"/>
    <property type="project" value="UniProtKB-KW"/>
</dbReference>
<dbReference type="Gene3D" id="3.90.79.10">
    <property type="entry name" value="Nucleoside Triphosphate Pyrophosphohydrolase"/>
    <property type="match status" value="1"/>
</dbReference>
<evidence type="ECO:0000256" key="1">
    <source>
        <dbReference type="ARBA" id="ARBA00001946"/>
    </source>
</evidence>
<gene>
    <name evidence="4" type="ORF">A2609_00530</name>
</gene>